<gene>
    <name evidence="1" type="ORF">DPEC_G00144400</name>
</gene>
<dbReference type="EMBL" id="CM055738">
    <property type="protein sequence ID" value="KAJ8005223.1"/>
    <property type="molecule type" value="Genomic_DNA"/>
</dbReference>
<protein>
    <submittedName>
        <fullName evidence="1">Uncharacterized protein</fullName>
    </submittedName>
</protein>
<sequence>METCLLSPFVLLAIISTAFLSDDISYDKDVTGYLGTDVVLRCELLNGNLTQMEWRLVKPEGTVLLAVFSPQYGINISNETTTKGRLMFSGSTMDFSLIIKDVKKNDTGKYICEVTTFPGGKCEGIITLTVLDHPRHLPPGVVIGIVTTVLLLVVTMTAVTYYVIVKKRQEALFNSSDARVHAFNTDRTRTGSDLELVYSDIARFRIANNKTSNPPRDHQKNAKDAPCEEVTYAAVAVGNQHPIKEDIVYSVVKKNQDVDTDWIV</sequence>
<proteinExistence type="predicted"/>
<dbReference type="Proteomes" id="UP001157502">
    <property type="component" value="Chromosome 11"/>
</dbReference>
<organism evidence="1 2">
    <name type="scientific">Dallia pectoralis</name>
    <name type="common">Alaska blackfish</name>
    <dbReference type="NCBI Taxonomy" id="75939"/>
    <lineage>
        <taxon>Eukaryota</taxon>
        <taxon>Metazoa</taxon>
        <taxon>Chordata</taxon>
        <taxon>Craniata</taxon>
        <taxon>Vertebrata</taxon>
        <taxon>Euteleostomi</taxon>
        <taxon>Actinopterygii</taxon>
        <taxon>Neopterygii</taxon>
        <taxon>Teleostei</taxon>
        <taxon>Protacanthopterygii</taxon>
        <taxon>Esociformes</taxon>
        <taxon>Umbridae</taxon>
        <taxon>Dallia</taxon>
    </lineage>
</organism>
<comment type="caution">
    <text evidence="1">The sequence shown here is derived from an EMBL/GenBank/DDBJ whole genome shotgun (WGS) entry which is preliminary data.</text>
</comment>
<reference evidence="1" key="1">
    <citation type="submission" date="2021-05" db="EMBL/GenBank/DDBJ databases">
        <authorList>
            <person name="Pan Q."/>
            <person name="Jouanno E."/>
            <person name="Zahm M."/>
            <person name="Klopp C."/>
            <person name="Cabau C."/>
            <person name="Louis A."/>
            <person name="Berthelot C."/>
            <person name="Parey E."/>
            <person name="Roest Crollius H."/>
            <person name="Montfort J."/>
            <person name="Robinson-Rechavi M."/>
            <person name="Bouchez O."/>
            <person name="Lampietro C."/>
            <person name="Lopez Roques C."/>
            <person name="Donnadieu C."/>
            <person name="Postlethwait J."/>
            <person name="Bobe J."/>
            <person name="Dillon D."/>
            <person name="Chandos A."/>
            <person name="von Hippel F."/>
            <person name="Guiguen Y."/>
        </authorList>
    </citation>
    <scope>NUCLEOTIDE SEQUENCE</scope>
    <source>
        <strain evidence="1">YG-Jan2019</strain>
    </source>
</reference>
<name>A0ACC2GNM5_DALPE</name>
<evidence type="ECO:0000313" key="1">
    <source>
        <dbReference type="EMBL" id="KAJ8005223.1"/>
    </source>
</evidence>
<accession>A0ACC2GNM5</accession>
<keyword evidence="2" id="KW-1185">Reference proteome</keyword>
<evidence type="ECO:0000313" key="2">
    <source>
        <dbReference type="Proteomes" id="UP001157502"/>
    </source>
</evidence>